<dbReference type="GeneID" id="300930340"/>
<dbReference type="Gene3D" id="3.30.700.10">
    <property type="entry name" value="Glycoprotein, Type 4 Pilin"/>
    <property type="match status" value="1"/>
</dbReference>
<protein>
    <submittedName>
        <fullName evidence="2">Type IV pilus assembly protein PilE</fullName>
    </submittedName>
</protein>
<feature type="transmembrane region" description="Helical" evidence="1">
    <location>
        <begin position="20"/>
        <end position="41"/>
    </location>
</feature>
<dbReference type="AlphaFoldDB" id="A0A1H0MIP2"/>
<dbReference type="EMBL" id="FNJJ01000002">
    <property type="protein sequence ID" value="SDO80185.1"/>
    <property type="molecule type" value="Genomic_DNA"/>
</dbReference>
<dbReference type="InterPro" id="IPR031982">
    <property type="entry name" value="PilE-like"/>
</dbReference>
<keyword evidence="1" id="KW-0472">Membrane</keyword>
<organism evidence="2 3">
    <name type="scientific">Ectopseudomonas guguanensis</name>
    <dbReference type="NCBI Taxonomy" id="1198456"/>
    <lineage>
        <taxon>Bacteria</taxon>
        <taxon>Pseudomonadati</taxon>
        <taxon>Pseudomonadota</taxon>
        <taxon>Gammaproteobacteria</taxon>
        <taxon>Pseudomonadales</taxon>
        <taxon>Pseudomonadaceae</taxon>
        <taxon>Ectopseudomonas</taxon>
    </lineage>
</organism>
<dbReference type="PANTHER" id="PTHR30093">
    <property type="entry name" value="GENERAL SECRETION PATHWAY PROTEIN G"/>
    <property type="match status" value="1"/>
</dbReference>
<dbReference type="OrthoDB" id="5296638at2"/>
<sequence>MFAKNNHGTGWGAKSAGFTLIEVMIVVAIIGIIAAIGYPSYQEHVRKARRADAQTALMELAQFMERHYTANGRYLTSANAAPTLPFTEAPKDGASKSYDLAFAASSPTANSYTLQATPKNSMAGDKCGTLTLTNTGAKGQATGATMADCWRR</sequence>
<evidence type="ECO:0000256" key="1">
    <source>
        <dbReference type="SAM" id="Phobius"/>
    </source>
</evidence>
<evidence type="ECO:0000313" key="3">
    <source>
        <dbReference type="Proteomes" id="UP000199460"/>
    </source>
</evidence>
<accession>A0A1H0MIP2</accession>
<dbReference type="Proteomes" id="UP000199460">
    <property type="component" value="Unassembled WGS sequence"/>
</dbReference>
<dbReference type="SUPFAM" id="SSF54523">
    <property type="entry name" value="Pili subunits"/>
    <property type="match status" value="1"/>
</dbReference>
<gene>
    <name evidence="2" type="ORF">SAMN05216213_10298</name>
</gene>
<name>A0A1H0MIP2_9GAMM</name>
<dbReference type="Pfam" id="PF07963">
    <property type="entry name" value="N_methyl"/>
    <property type="match status" value="1"/>
</dbReference>
<keyword evidence="1" id="KW-0812">Transmembrane</keyword>
<dbReference type="GO" id="GO:0043683">
    <property type="term" value="P:type IV pilus assembly"/>
    <property type="evidence" value="ECO:0007669"/>
    <property type="project" value="InterPro"/>
</dbReference>
<dbReference type="RefSeq" id="WP_090427121.1">
    <property type="nucleotide sequence ID" value="NZ_FNJJ01000002.1"/>
</dbReference>
<dbReference type="Pfam" id="PF16732">
    <property type="entry name" value="ComP_DUS"/>
    <property type="match status" value="1"/>
</dbReference>
<keyword evidence="3" id="KW-1185">Reference proteome</keyword>
<dbReference type="InterPro" id="IPR012902">
    <property type="entry name" value="N_methyl_site"/>
</dbReference>
<proteinExistence type="predicted"/>
<dbReference type="PANTHER" id="PTHR30093:SF47">
    <property type="entry name" value="TYPE IV PILUS NON-CORE MINOR PILIN PILE"/>
    <property type="match status" value="1"/>
</dbReference>
<reference evidence="3" key="1">
    <citation type="submission" date="2016-10" db="EMBL/GenBank/DDBJ databases">
        <authorList>
            <person name="Varghese N."/>
            <person name="Submissions S."/>
        </authorList>
    </citation>
    <scope>NUCLEOTIDE SEQUENCE [LARGE SCALE GENOMIC DNA]</scope>
    <source>
        <strain evidence="3">JCM 18416</strain>
    </source>
</reference>
<dbReference type="NCBIfam" id="TIGR02532">
    <property type="entry name" value="IV_pilin_GFxxxE"/>
    <property type="match status" value="1"/>
</dbReference>
<evidence type="ECO:0000313" key="2">
    <source>
        <dbReference type="EMBL" id="SDO80185.1"/>
    </source>
</evidence>
<dbReference type="PROSITE" id="PS00409">
    <property type="entry name" value="PROKAR_NTER_METHYL"/>
    <property type="match status" value="1"/>
</dbReference>
<keyword evidence="1" id="KW-1133">Transmembrane helix</keyword>
<dbReference type="InterPro" id="IPR045584">
    <property type="entry name" value="Pilin-like"/>
</dbReference>